<dbReference type="EMBL" id="CACVBS010000050">
    <property type="protein sequence ID" value="CAA7265727.1"/>
    <property type="molecule type" value="Genomic_DNA"/>
</dbReference>
<accession>A0A8S0WM27</accession>
<feature type="region of interest" description="Disordered" evidence="1">
    <location>
        <begin position="1"/>
        <end position="138"/>
    </location>
</feature>
<name>A0A8S0WM27_CYCAE</name>
<dbReference type="AlphaFoldDB" id="A0A8S0WM27"/>
<protein>
    <submittedName>
        <fullName evidence="2">Uncharacterized protein</fullName>
    </submittedName>
</protein>
<gene>
    <name evidence="2" type="ORF">AAE3_LOCUS7950</name>
</gene>
<proteinExistence type="predicted"/>
<keyword evidence="3" id="KW-1185">Reference proteome</keyword>
<comment type="caution">
    <text evidence="2">The sequence shown here is derived from an EMBL/GenBank/DDBJ whole genome shotgun (WGS) entry which is preliminary data.</text>
</comment>
<feature type="compositionally biased region" description="Polar residues" evidence="1">
    <location>
        <begin position="90"/>
        <end position="120"/>
    </location>
</feature>
<evidence type="ECO:0000313" key="3">
    <source>
        <dbReference type="Proteomes" id="UP000467700"/>
    </source>
</evidence>
<evidence type="ECO:0000313" key="2">
    <source>
        <dbReference type="EMBL" id="CAA7265727.1"/>
    </source>
</evidence>
<feature type="compositionally biased region" description="Basic and acidic residues" evidence="1">
    <location>
        <begin position="14"/>
        <end position="25"/>
    </location>
</feature>
<sequence length="337" mass="37310">MLRKASQRLLSKWRKNDSKDRHEQDSEQASRINDAHDSDDRTPLLFDTSATLVTENLKKEDNTPLWRPPPPPPPPPPRICDTPSPKRKSNSVWPTQRSVLPTVSSQAKSSQPCSLYSIPNITGDLPSPPLHDSQSTSPSLVENRNLLWRRSGEYSELFIPILKMVKERDETEDGQVVDDMPPPAIFYAAAMRAQPLHALVEEEEEESGDFGEIFDEKTRLLDFFPIPPSFTPLGSPSSVSRFSLRPLSDSWARIPEVRASGSADSHPSSPSSIFTTLSLDPFEDPKGDCSSLDSGCGTPDMTDVSSVSDESFGVLRRSQPTGHKALYKRASVGKTRA</sequence>
<organism evidence="2 3">
    <name type="scientific">Cyclocybe aegerita</name>
    <name type="common">Black poplar mushroom</name>
    <name type="synonym">Agrocybe aegerita</name>
    <dbReference type="NCBI Taxonomy" id="1973307"/>
    <lineage>
        <taxon>Eukaryota</taxon>
        <taxon>Fungi</taxon>
        <taxon>Dikarya</taxon>
        <taxon>Basidiomycota</taxon>
        <taxon>Agaricomycotina</taxon>
        <taxon>Agaricomycetes</taxon>
        <taxon>Agaricomycetidae</taxon>
        <taxon>Agaricales</taxon>
        <taxon>Agaricineae</taxon>
        <taxon>Bolbitiaceae</taxon>
        <taxon>Cyclocybe</taxon>
    </lineage>
</organism>
<reference evidence="2 3" key="1">
    <citation type="submission" date="2020-01" db="EMBL/GenBank/DDBJ databases">
        <authorList>
            <person name="Gupta K D."/>
        </authorList>
    </citation>
    <scope>NUCLEOTIDE SEQUENCE [LARGE SCALE GENOMIC DNA]</scope>
</reference>
<evidence type="ECO:0000256" key="1">
    <source>
        <dbReference type="SAM" id="MobiDB-lite"/>
    </source>
</evidence>
<feature type="compositionally biased region" description="Pro residues" evidence="1">
    <location>
        <begin position="66"/>
        <end position="78"/>
    </location>
</feature>
<feature type="compositionally biased region" description="Basic and acidic residues" evidence="1">
    <location>
        <begin position="33"/>
        <end position="42"/>
    </location>
</feature>
<feature type="region of interest" description="Disordered" evidence="1">
    <location>
        <begin position="285"/>
        <end position="315"/>
    </location>
</feature>
<dbReference type="Proteomes" id="UP000467700">
    <property type="component" value="Unassembled WGS sequence"/>
</dbReference>